<dbReference type="PANTHER" id="PTHR10055">
    <property type="entry name" value="TRYPTOPHANYL-TRNA SYNTHETASE"/>
    <property type="match status" value="1"/>
</dbReference>
<dbReference type="EC" id="6.1.1.2" evidence="2"/>
<keyword evidence="7 9" id="KW-0030">Aminoacyl-tRNA synthetase</keyword>
<gene>
    <name evidence="11" type="ORF">PCOR1329_LOCUS84950</name>
</gene>
<evidence type="ECO:0000256" key="9">
    <source>
        <dbReference type="RuleBase" id="RU363036"/>
    </source>
</evidence>
<evidence type="ECO:0000256" key="4">
    <source>
        <dbReference type="ARBA" id="ARBA00022741"/>
    </source>
</evidence>
<dbReference type="PANTHER" id="PTHR10055:SF1">
    <property type="entry name" value="TRYPTOPHAN--TRNA LIGASE, CYTOPLASMIC"/>
    <property type="match status" value="1"/>
</dbReference>
<evidence type="ECO:0000256" key="10">
    <source>
        <dbReference type="SAM" id="MobiDB-lite"/>
    </source>
</evidence>
<accession>A0ABN9YJ35</accession>
<comment type="caution">
    <text evidence="11">The sequence shown here is derived from an EMBL/GenBank/DDBJ whole genome shotgun (WGS) entry which is preliminary data.</text>
</comment>
<reference evidence="11" key="1">
    <citation type="submission" date="2023-10" db="EMBL/GenBank/DDBJ databases">
        <authorList>
            <person name="Chen Y."/>
            <person name="Shah S."/>
            <person name="Dougan E. K."/>
            <person name="Thang M."/>
            <person name="Chan C."/>
        </authorList>
    </citation>
    <scope>NUCLEOTIDE SEQUENCE [LARGE SCALE GENOMIC DNA]</scope>
</reference>
<protein>
    <recommendedName>
        <fullName evidence="2">tryptophan--tRNA ligase</fullName>
        <ecNumber evidence="2">6.1.1.2</ecNumber>
    </recommendedName>
    <alternativeName>
        <fullName evidence="8">Tryptophanyl-tRNA synthetase</fullName>
    </alternativeName>
</protein>
<dbReference type="Proteomes" id="UP001189429">
    <property type="component" value="Unassembled WGS sequence"/>
</dbReference>
<evidence type="ECO:0000256" key="7">
    <source>
        <dbReference type="ARBA" id="ARBA00023146"/>
    </source>
</evidence>
<keyword evidence="5 9" id="KW-0067">ATP-binding</keyword>
<organism evidence="11 12">
    <name type="scientific">Prorocentrum cordatum</name>
    <dbReference type="NCBI Taxonomy" id="2364126"/>
    <lineage>
        <taxon>Eukaryota</taxon>
        <taxon>Sar</taxon>
        <taxon>Alveolata</taxon>
        <taxon>Dinophyceae</taxon>
        <taxon>Prorocentrales</taxon>
        <taxon>Prorocentraceae</taxon>
        <taxon>Prorocentrum</taxon>
    </lineage>
</organism>
<evidence type="ECO:0000256" key="2">
    <source>
        <dbReference type="ARBA" id="ARBA00013161"/>
    </source>
</evidence>
<dbReference type="Gene3D" id="1.10.240.10">
    <property type="entry name" value="Tyrosyl-Transfer RNA Synthetase"/>
    <property type="match status" value="1"/>
</dbReference>
<name>A0ABN9YJ35_9DINO</name>
<dbReference type="PRINTS" id="PR01039">
    <property type="entry name" value="TRNASYNTHTRP"/>
</dbReference>
<sequence length="324" mass="36417">MCLARAGAGGCSWRACGRGEARTTQGEGDEAPWEDDEKFLFKPELGLEECRRLGFENAKDIIACGFDPSKTFIFRDTDYIRELYPVALEIQKRITLSQAMGAFGFQKSDNIGKFAFAAIQSSPSFAQSFPSFLKPGTRCFIPQAIDQDPYFRLCRGVADRMKWPKPALIHSKFLPALQGHQTKMSASVESTALYMTDTPKQIRKKINKYAFSGGGATLEEQQKYGANLDVDVPYQYLKIWLDDDEELEQIGKAYASGEMLTGEVKKRLGDVVAELVEKHQAARKEVDDELVHRFMDPNREELRRKWVGHTPSGAPAEEKEAQPV</sequence>
<evidence type="ECO:0000256" key="8">
    <source>
        <dbReference type="ARBA" id="ARBA00030268"/>
    </source>
</evidence>
<feature type="region of interest" description="Disordered" evidence="10">
    <location>
        <begin position="301"/>
        <end position="324"/>
    </location>
</feature>
<evidence type="ECO:0000256" key="3">
    <source>
        <dbReference type="ARBA" id="ARBA00022598"/>
    </source>
</evidence>
<dbReference type="SUPFAM" id="SSF52374">
    <property type="entry name" value="Nucleotidylyl transferase"/>
    <property type="match status" value="1"/>
</dbReference>
<dbReference type="InterPro" id="IPR002305">
    <property type="entry name" value="aa-tRNA-synth_Ic"/>
</dbReference>
<proteinExistence type="inferred from homology"/>
<dbReference type="NCBIfam" id="TIGR00233">
    <property type="entry name" value="trpS"/>
    <property type="match status" value="1"/>
</dbReference>
<dbReference type="InterPro" id="IPR014729">
    <property type="entry name" value="Rossmann-like_a/b/a_fold"/>
</dbReference>
<evidence type="ECO:0000256" key="1">
    <source>
        <dbReference type="ARBA" id="ARBA00005594"/>
    </source>
</evidence>
<evidence type="ECO:0000256" key="5">
    <source>
        <dbReference type="ARBA" id="ARBA00022840"/>
    </source>
</evidence>
<comment type="similarity">
    <text evidence="1 9">Belongs to the class-I aminoacyl-tRNA synthetase family.</text>
</comment>
<evidence type="ECO:0000256" key="6">
    <source>
        <dbReference type="ARBA" id="ARBA00022917"/>
    </source>
</evidence>
<evidence type="ECO:0000313" key="11">
    <source>
        <dbReference type="EMBL" id="CAK0910908.1"/>
    </source>
</evidence>
<keyword evidence="4 9" id="KW-0547">Nucleotide-binding</keyword>
<evidence type="ECO:0000313" key="12">
    <source>
        <dbReference type="Proteomes" id="UP001189429"/>
    </source>
</evidence>
<dbReference type="EMBL" id="CAUYUJ010022488">
    <property type="protein sequence ID" value="CAK0910908.1"/>
    <property type="molecule type" value="Genomic_DNA"/>
</dbReference>
<keyword evidence="6 9" id="KW-0648">Protein biosynthesis</keyword>
<keyword evidence="3 9" id="KW-0436">Ligase</keyword>
<dbReference type="Pfam" id="PF00579">
    <property type="entry name" value="tRNA-synt_1b"/>
    <property type="match status" value="1"/>
</dbReference>
<dbReference type="InterPro" id="IPR002306">
    <property type="entry name" value="Trp-tRNA-ligase"/>
</dbReference>
<dbReference type="Gene3D" id="3.40.50.620">
    <property type="entry name" value="HUPs"/>
    <property type="match status" value="1"/>
</dbReference>
<keyword evidence="12" id="KW-1185">Reference proteome</keyword>